<sequence length="73" mass="7784">MLLLAKVELRDEWKESASLLLKSLLLPRCRAPSLRRPLPPPPPPALPPPPPAPPPPPPTSPPPPPAPPPPPQC</sequence>
<name>A0A178V189_ARATH</name>
<comment type="caution">
    <text evidence="2">The sequence shown here is derived from an EMBL/GenBank/DDBJ whole genome shotgun (WGS) entry which is preliminary data.</text>
</comment>
<protein>
    <submittedName>
        <fullName evidence="2">Uncharacterized protein</fullName>
    </submittedName>
</protein>
<organism evidence="2 3">
    <name type="scientific">Arabidopsis thaliana</name>
    <name type="common">Mouse-ear cress</name>
    <dbReference type="NCBI Taxonomy" id="3702"/>
    <lineage>
        <taxon>Eukaryota</taxon>
        <taxon>Viridiplantae</taxon>
        <taxon>Streptophyta</taxon>
        <taxon>Embryophyta</taxon>
        <taxon>Tracheophyta</taxon>
        <taxon>Spermatophyta</taxon>
        <taxon>Magnoliopsida</taxon>
        <taxon>eudicotyledons</taxon>
        <taxon>Gunneridae</taxon>
        <taxon>Pentapetalae</taxon>
        <taxon>rosids</taxon>
        <taxon>malvids</taxon>
        <taxon>Brassicales</taxon>
        <taxon>Brassicaceae</taxon>
        <taxon>Camelineae</taxon>
        <taxon>Arabidopsis</taxon>
    </lineage>
</organism>
<accession>A0A178V189</accession>
<dbReference type="EMBL" id="LUHQ01000004">
    <property type="protein sequence ID" value="OAP00110.1"/>
    <property type="molecule type" value="Genomic_DNA"/>
</dbReference>
<dbReference type="Proteomes" id="UP000078284">
    <property type="component" value="Chromosome 4"/>
</dbReference>
<feature type="compositionally biased region" description="Pro residues" evidence="1">
    <location>
        <begin position="37"/>
        <end position="73"/>
    </location>
</feature>
<gene>
    <name evidence="2" type="ordered locus">AXX17_At4g06150</name>
</gene>
<evidence type="ECO:0000256" key="1">
    <source>
        <dbReference type="SAM" id="MobiDB-lite"/>
    </source>
</evidence>
<dbReference type="AlphaFoldDB" id="A0A178V189"/>
<evidence type="ECO:0000313" key="3">
    <source>
        <dbReference type="Proteomes" id="UP000078284"/>
    </source>
</evidence>
<reference evidence="3" key="1">
    <citation type="journal article" date="2016" name="Proc. Natl. Acad. Sci. U.S.A.">
        <title>Chromosome-level assembly of Arabidopsis thaliana Ler reveals the extent of translocation and inversion polymorphisms.</title>
        <authorList>
            <person name="Zapata L."/>
            <person name="Ding J."/>
            <person name="Willing E.M."/>
            <person name="Hartwig B."/>
            <person name="Bezdan D."/>
            <person name="Jiao W.B."/>
            <person name="Patel V."/>
            <person name="Velikkakam James G."/>
            <person name="Koornneef M."/>
            <person name="Ossowski S."/>
            <person name="Schneeberger K."/>
        </authorList>
    </citation>
    <scope>NUCLEOTIDE SEQUENCE [LARGE SCALE GENOMIC DNA]</scope>
    <source>
        <strain evidence="3">cv. Landsberg erecta</strain>
    </source>
</reference>
<evidence type="ECO:0000313" key="2">
    <source>
        <dbReference type="EMBL" id="OAP00110.1"/>
    </source>
</evidence>
<feature type="region of interest" description="Disordered" evidence="1">
    <location>
        <begin position="31"/>
        <end position="73"/>
    </location>
</feature>
<proteinExistence type="predicted"/>